<dbReference type="EMBL" id="SGOE01000004">
    <property type="protein sequence ID" value="TRB05565.1"/>
    <property type="molecule type" value="Genomic_DNA"/>
</dbReference>
<protein>
    <submittedName>
        <fullName evidence="2">Class I SAM-dependent methyltransferase</fullName>
    </submittedName>
</protein>
<comment type="caution">
    <text evidence="2">The sequence shown here is derived from an EMBL/GenBank/DDBJ whole genome shotgun (WGS) entry which is preliminary data.</text>
</comment>
<dbReference type="InterPro" id="IPR013216">
    <property type="entry name" value="Methyltransf_11"/>
</dbReference>
<dbReference type="Gene3D" id="3.40.50.150">
    <property type="entry name" value="Vaccinia Virus protein VP39"/>
    <property type="match status" value="1"/>
</dbReference>
<feature type="domain" description="Methyltransferase type 11" evidence="1">
    <location>
        <begin position="82"/>
        <end position="149"/>
    </location>
</feature>
<sequence length="220" mass="24678">MDAHQALVHSWIAAENRMAAYVKERGSWRDLVTENPKASKTDIVDAGYYQNLHEQNVHYQTNNWLVPFADFLAAQPIKSLCELGTGNGRFARQMSEHLEQIYALDWARSPALEGLPNNVKFIQQNLTGGSFPNADLICSADVLEHFSPDGVESIITRAAKASPKQFHVVACYDDGHSHFTVMSPAAWLCLFQIIDPGFRIHSLEARRNDPRQIVCSITNL</sequence>
<reference evidence="2 3" key="1">
    <citation type="journal article" date="2019" name="Appl. Microbiol. Biotechnol.">
        <title>Differential efficiency of wild type rhizogenic strains for rol gene transformation of plants.</title>
        <authorList>
            <person name="Desmet S."/>
            <person name="De Keyser E."/>
            <person name="Van Vaerenbergh J."/>
            <person name="Baeyen S."/>
            <person name="Van Huylenbroeck J."/>
            <person name="Geelen D."/>
            <person name="Dhooghe E."/>
        </authorList>
    </citation>
    <scope>NUCLEOTIDE SEQUENCE [LARGE SCALE GENOMIC DNA]</scope>
    <source>
        <strain evidence="2 3">MAFF210266</strain>
    </source>
</reference>
<dbReference type="Proteomes" id="UP000317023">
    <property type="component" value="Unassembled WGS sequence"/>
</dbReference>
<keyword evidence="2" id="KW-0808">Transferase</keyword>
<organism evidence="2 3">
    <name type="scientific">Agrobacterium tumefaciens</name>
    <dbReference type="NCBI Taxonomy" id="358"/>
    <lineage>
        <taxon>Bacteria</taxon>
        <taxon>Pseudomonadati</taxon>
        <taxon>Pseudomonadota</taxon>
        <taxon>Alphaproteobacteria</taxon>
        <taxon>Hyphomicrobiales</taxon>
        <taxon>Rhizobiaceae</taxon>
        <taxon>Rhizobium/Agrobacterium group</taxon>
        <taxon>Agrobacterium</taxon>
        <taxon>Agrobacterium tumefaciens complex</taxon>
    </lineage>
</organism>
<dbReference type="RefSeq" id="WP_142858012.1">
    <property type="nucleotide sequence ID" value="NZ_JAALYP010000016.1"/>
</dbReference>
<evidence type="ECO:0000313" key="3">
    <source>
        <dbReference type="Proteomes" id="UP000317023"/>
    </source>
</evidence>
<proteinExistence type="predicted"/>
<dbReference type="SUPFAM" id="SSF53335">
    <property type="entry name" value="S-adenosyl-L-methionine-dependent methyltransferases"/>
    <property type="match status" value="1"/>
</dbReference>
<evidence type="ECO:0000313" key="2">
    <source>
        <dbReference type="EMBL" id="TRB05565.1"/>
    </source>
</evidence>
<accession>A0A546XXV1</accession>
<keyword evidence="2" id="KW-0489">Methyltransferase</keyword>
<dbReference type="InterPro" id="IPR029063">
    <property type="entry name" value="SAM-dependent_MTases_sf"/>
</dbReference>
<dbReference type="CDD" id="cd02440">
    <property type="entry name" value="AdoMet_MTases"/>
    <property type="match status" value="1"/>
</dbReference>
<dbReference type="Pfam" id="PF08241">
    <property type="entry name" value="Methyltransf_11"/>
    <property type="match status" value="1"/>
</dbReference>
<evidence type="ECO:0000259" key="1">
    <source>
        <dbReference type="Pfam" id="PF08241"/>
    </source>
</evidence>
<gene>
    <name evidence="2" type="ORF">EXN61_17335</name>
</gene>
<dbReference type="AlphaFoldDB" id="A0A546XXV1"/>
<dbReference type="GO" id="GO:0008757">
    <property type="term" value="F:S-adenosylmethionine-dependent methyltransferase activity"/>
    <property type="evidence" value="ECO:0007669"/>
    <property type="project" value="InterPro"/>
</dbReference>
<dbReference type="GO" id="GO:0032259">
    <property type="term" value="P:methylation"/>
    <property type="evidence" value="ECO:0007669"/>
    <property type="project" value="UniProtKB-KW"/>
</dbReference>
<name>A0A546XXV1_AGRTU</name>